<keyword evidence="2" id="KW-1185">Reference proteome</keyword>
<accession>A0ABZ0DBW8</accession>
<organism evidence="1 2">
    <name type="scientific">Xanthomonas dyei</name>
    <dbReference type="NCBI Taxonomy" id="743699"/>
    <lineage>
        <taxon>Bacteria</taxon>
        <taxon>Pseudomonadati</taxon>
        <taxon>Pseudomonadota</taxon>
        <taxon>Gammaproteobacteria</taxon>
        <taxon>Lysobacterales</taxon>
        <taxon>Lysobacteraceae</taxon>
        <taxon>Xanthomonas</taxon>
    </lineage>
</organism>
<gene>
    <name evidence="1" type="ORF">NYR99_07560</name>
</gene>
<dbReference type="RefSeq" id="WP_316691602.1">
    <property type="nucleotide sequence ID" value="NZ_CP103837.1"/>
</dbReference>
<name>A0ABZ0DBW8_9XANT</name>
<dbReference type="EMBL" id="CP103840">
    <property type="protein sequence ID" value="WOB27773.1"/>
    <property type="molecule type" value="Genomic_DNA"/>
</dbReference>
<reference evidence="1 2" key="1">
    <citation type="submission" date="2022-08" db="EMBL/GenBank/DDBJ databases">
        <title>Whole genome sequencing-based tracing of a 2022 introduction and outbreak of Xanthomonas hortorum pv. pelargonii.</title>
        <authorList>
            <person name="Iruegas-Bocardo F."/>
            <person name="Weisberg A.K."/>
            <person name="Riutta E.R."/>
            <person name="Kilday K."/>
            <person name="Bonkowski J.C."/>
            <person name="Creswell T."/>
            <person name="Daughtrey M.L."/>
            <person name="Rane K."/>
            <person name="Grunwald N.J."/>
            <person name="Chang J.H."/>
            <person name="Putnam M.L."/>
        </authorList>
    </citation>
    <scope>NUCLEOTIDE SEQUENCE [LARGE SCALE GENOMIC DNA]</scope>
    <source>
        <strain evidence="1 2">22-325</strain>
    </source>
</reference>
<dbReference type="GeneID" id="95583718"/>
<evidence type="ECO:0000313" key="1">
    <source>
        <dbReference type="EMBL" id="WOB27773.1"/>
    </source>
</evidence>
<proteinExistence type="predicted"/>
<evidence type="ECO:0000313" key="2">
    <source>
        <dbReference type="Proteomes" id="UP001304534"/>
    </source>
</evidence>
<dbReference type="Proteomes" id="UP001304534">
    <property type="component" value="Chromosome"/>
</dbReference>
<sequence length="233" mass="25301">MKSFISSAAFAASQTMSHAGHAIKRSHLVEVISAMLGYRSFAALCVEEADMALDNHLADAELYVLNLPLAEDRANKLGVPQSLDACKAAVVSTFPVPVYDGIDEFWDSHARELLEGEIADGENTAAAMAGCNAAFPDSPDLEPPEDTGDLWASTDRWAIEASGTMSGEYDPDGDRMFNGHTLEVWGELSYIKAGRSGLIFEESKEGAELDDDWRDDDSDDLDVQFAERMGRDA</sequence>
<protein>
    <submittedName>
        <fullName evidence="1">Uncharacterized protein</fullName>
    </submittedName>
</protein>